<dbReference type="InterPro" id="IPR046960">
    <property type="entry name" value="PPR_At4g14850-like_plant"/>
</dbReference>
<dbReference type="GO" id="GO:0009451">
    <property type="term" value="P:RNA modification"/>
    <property type="evidence" value="ECO:0007669"/>
    <property type="project" value="InterPro"/>
</dbReference>
<dbReference type="EMBL" id="KZ305054">
    <property type="protein sequence ID" value="PIA34726.1"/>
    <property type="molecule type" value="Genomic_DNA"/>
</dbReference>
<feature type="repeat" description="PPR" evidence="2">
    <location>
        <begin position="102"/>
        <end position="132"/>
    </location>
</feature>
<dbReference type="PANTHER" id="PTHR24015">
    <property type="entry name" value="OS07G0578800 PROTEIN-RELATED"/>
    <property type="match status" value="1"/>
</dbReference>
<gene>
    <name evidence="3" type="ORF">AQUCO_03700179v1</name>
</gene>
<dbReference type="Gene3D" id="1.25.40.10">
    <property type="entry name" value="Tetratricopeptide repeat domain"/>
    <property type="match status" value="5"/>
</dbReference>
<organism evidence="3 4">
    <name type="scientific">Aquilegia coerulea</name>
    <name type="common">Rocky mountain columbine</name>
    <dbReference type="NCBI Taxonomy" id="218851"/>
    <lineage>
        <taxon>Eukaryota</taxon>
        <taxon>Viridiplantae</taxon>
        <taxon>Streptophyta</taxon>
        <taxon>Embryophyta</taxon>
        <taxon>Tracheophyta</taxon>
        <taxon>Spermatophyta</taxon>
        <taxon>Magnoliopsida</taxon>
        <taxon>Ranunculales</taxon>
        <taxon>Ranunculaceae</taxon>
        <taxon>Thalictroideae</taxon>
        <taxon>Aquilegia</taxon>
    </lineage>
</organism>
<dbReference type="InterPro" id="IPR002885">
    <property type="entry name" value="PPR_rpt"/>
</dbReference>
<dbReference type="Pfam" id="PF12854">
    <property type="entry name" value="PPR_1"/>
    <property type="match status" value="1"/>
</dbReference>
<feature type="repeat" description="PPR" evidence="2">
    <location>
        <begin position="234"/>
        <end position="268"/>
    </location>
</feature>
<dbReference type="FunCoup" id="A0A2G5CTW1">
    <property type="interactions" value="214"/>
</dbReference>
<dbReference type="PANTHER" id="PTHR24015:SF1672">
    <property type="entry name" value="OS06G0506100 PROTEIN"/>
    <property type="match status" value="1"/>
</dbReference>
<dbReference type="Pfam" id="PF01535">
    <property type="entry name" value="PPR"/>
    <property type="match status" value="4"/>
</dbReference>
<reference evidence="3 4" key="1">
    <citation type="submission" date="2017-09" db="EMBL/GenBank/DDBJ databases">
        <title>WGS assembly of Aquilegia coerulea Goldsmith.</title>
        <authorList>
            <person name="Hodges S."/>
            <person name="Kramer E."/>
            <person name="Nordborg M."/>
            <person name="Tomkins J."/>
            <person name="Borevitz J."/>
            <person name="Derieg N."/>
            <person name="Yan J."/>
            <person name="Mihaltcheva S."/>
            <person name="Hayes R.D."/>
            <person name="Rokhsar D."/>
        </authorList>
    </citation>
    <scope>NUCLEOTIDE SEQUENCE [LARGE SCALE GENOMIC DNA]</scope>
    <source>
        <strain evidence="4">cv. Goldsmith</strain>
    </source>
</reference>
<evidence type="ECO:0000256" key="2">
    <source>
        <dbReference type="PROSITE-ProRule" id="PRU00708"/>
    </source>
</evidence>
<dbReference type="Proteomes" id="UP000230069">
    <property type="component" value="Unassembled WGS sequence"/>
</dbReference>
<dbReference type="PROSITE" id="PS51375">
    <property type="entry name" value="PPR"/>
    <property type="match status" value="6"/>
</dbReference>
<sequence>MIKHFRKPQRLVFSYNCHTNCQPTVLSHFKTEQLSNGYISSLCKNYQHKEALQAFDFLRNNTHFSIWPSTYAHLISSCSSLKSFKLGRNIHYDLLKSGIQPDIRLYNHILNLYGKCGSLDDARKVFDEMSEHNVVSWTSMIAGYTQNCREKDAMEMYVEMRRSGVVPDQFAFGSVVRACVGLRDVELGKQLHADILKSEFGCELIPQNALVAMYTKFDQIGKAWLVFDKIVYKDLISWGSVIGGFGQQGYELEALQLFKEMLSLGVYCPNEFIFGSVFSACSSLFQFEYGSQIHGLGIKFGLGKNAYVGCSLCHMYAKCGSLQSAKTAFHQIDNPDLVSWNAFIAAFAYSGNSNESMSLFSQMRNFGFVPDSSTIRGLLCSFTSFATLYQGMQIHAYVNKKGLGVDIPVMNTLLTMYTHCSDLSDAFNIFDEMTSNVDLVSWNAILTACLHHNQPDDACRYLKLMHTSRYKPDRITLTNALSACALLASLERGCQIHDYAIKSGYKDETSISNGLIDMYTKCGAPSDARKHFETMDNPDVVSWSSLIVGYAQFGYGEKALELFRTMRNMGIKPNHVTFVGVLSACSHVGLLEEGCHYYETMETEHGVTPTREHCSCVVDILARAGRLREAENFISQMTFDPDIVVWKTLLAACRTRGDVDVGKRAAEKVLELDPSNSSAHVLLCNIYASTGSWDDVARVRKSMRSSGVRKDLAQSWIELRDRVHVFSVEDRLHPQMDEIYSLLETLWLQITRAAGGSILDQKVASLAIIQELIETL</sequence>
<feature type="repeat" description="PPR" evidence="2">
    <location>
        <begin position="336"/>
        <end position="370"/>
    </location>
</feature>
<dbReference type="NCBIfam" id="TIGR00756">
    <property type="entry name" value="PPR"/>
    <property type="match status" value="6"/>
</dbReference>
<dbReference type="AlphaFoldDB" id="A0A2G5CTW1"/>
<dbReference type="Pfam" id="PF13041">
    <property type="entry name" value="PPR_2"/>
    <property type="match status" value="3"/>
</dbReference>
<keyword evidence="4" id="KW-1185">Reference proteome</keyword>
<dbReference type="FunFam" id="1.25.40.10:FF:000227">
    <property type="entry name" value="Pentatricopeptide repeat-containing protein At3g13880"/>
    <property type="match status" value="1"/>
</dbReference>
<dbReference type="FunFam" id="1.25.40.10:FF:000344">
    <property type="entry name" value="Pentatricopeptide repeat-containing protein"/>
    <property type="match status" value="1"/>
</dbReference>
<name>A0A2G5CTW1_AQUCA</name>
<accession>A0A2G5CTW1</accession>
<dbReference type="FunFam" id="1.25.40.10:FF:000031">
    <property type="entry name" value="Pentatricopeptide repeat-containing protein mitochondrial"/>
    <property type="match status" value="1"/>
</dbReference>
<dbReference type="Pfam" id="PF20431">
    <property type="entry name" value="E_motif"/>
    <property type="match status" value="1"/>
</dbReference>
<evidence type="ECO:0008006" key="5">
    <source>
        <dbReference type="Google" id="ProtNLM"/>
    </source>
</evidence>
<evidence type="ECO:0000313" key="3">
    <source>
        <dbReference type="EMBL" id="PIA34725.1"/>
    </source>
</evidence>
<dbReference type="EMBL" id="KZ305054">
    <property type="protein sequence ID" value="PIA34725.1"/>
    <property type="molecule type" value="Genomic_DNA"/>
</dbReference>
<dbReference type="FunFam" id="1.25.40.10:FF:000366">
    <property type="entry name" value="Pentatricopeptide (PPR) repeat-containing protein"/>
    <property type="match status" value="1"/>
</dbReference>
<dbReference type="InterPro" id="IPR046848">
    <property type="entry name" value="E_motif"/>
</dbReference>
<dbReference type="GO" id="GO:0003723">
    <property type="term" value="F:RNA binding"/>
    <property type="evidence" value="ECO:0007669"/>
    <property type="project" value="InterPro"/>
</dbReference>
<dbReference type="STRING" id="218851.A0A2G5CTW1"/>
<keyword evidence="1" id="KW-0677">Repeat</keyword>
<protein>
    <recommendedName>
        <fullName evidence="5">Pentacotripeptide-repeat region of PRORP domain-containing protein</fullName>
    </recommendedName>
</protein>
<evidence type="ECO:0000313" key="4">
    <source>
        <dbReference type="Proteomes" id="UP000230069"/>
    </source>
</evidence>
<proteinExistence type="predicted"/>
<feature type="repeat" description="PPR" evidence="2">
    <location>
        <begin position="539"/>
        <end position="573"/>
    </location>
</feature>
<dbReference type="InterPro" id="IPR011990">
    <property type="entry name" value="TPR-like_helical_dom_sf"/>
</dbReference>
<feature type="repeat" description="PPR" evidence="2">
    <location>
        <begin position="438"/>
        <end position="472"/>
    </location>
</feature>
<evidence type="ECO:0000256" key="1">
    <source>
        <dbReference type="ARBA" id="ARBA00022737"/>
    </source>
</evidence>
<feature type="repeat" description="PPR" evidence="2">
    <location>
        <begin position="133"/>
        <end position="167"/>
    </location>
</feature>
<dbReference type="OrthoDB" id="185373at2759"/>
<dbReference type="SUPFAM" id="SSF48452">
    <property type="entry name" value="TPR-like"/>
    <property type="match status" value="1"/>
</dbReference>